<dbReference type="PROSITE" id="PS50071">
    <property type="entry name" value="HOMEOBOX_2"/>
    <property type="match status" value="1"/>
</dbReference>
<dbReference type="Proteomes" id="UP001432146">
    <property type="component" value="Unassembled WGS sequence"/>
</dbReference>
<evidence type="ECO:0000313" key="6">
    <source>
        <dbReference type="Proteomes" id="UP001432146"/>
    </source>
</evidence>
<evidence type="ECO:0000256" key="2">
    <source>
        <dbReference type="PROSITE-ProRule" id="PRU00108"/>
    </source>
</evidence>
<proteinExistence type="predicted"/>
<evidence type="ECO:0000256" key="1">
    <source>
        <dbReference type="ARBA" id="ARBA00004123"/>
    </source>
</evidence>
<evidence type="ECO:0000313" key="5">
    <source>
        <dbReference type="EMBL" id="KAK9300436.1"/>
    </source>
</evidence>
<keyword evidence="2 3" id="KW-0539">Nucleus</keyword>
<comment type="caution">
    <text evidence="5">The sequence shown here is derived from an EMBL/GenBank/DDBJ whole genome shotgun (WGS) entry which is preliminary data.</text>
</comment>
<organism evidence="5 6">
    <name type="scientific">Tetragonisca angustula</name>
    <dbReference type="NCBI Taxonomy" id="166442"/>
    <lineage>
        <taxon>Eukaryota</taxon>
        <taxon>Metazoa</taxon>
        <taxon>Ecdysozoa</taxon>
        <taxon>Arthropoda</taxon>
        <taxon>Hexapoda</taxon>
        <taxon>Insecta</taxon>
        <taxon>Pterygota</taxon>
        <taxon>Neoptera</taxon>
        <taxon>Endopterygota</taxon>
        <taxon>Hymenoptera</taxon>
        <taxon>Apocrita</taxon>
        <taxon>Aculeata</taxon>
        <taxon>Apoidea</taxon>
        <taxon>Anthophila</taxon>
        <taxon>Apidae</taxon>
        <taxon>Tetragonisca</taxon>
    </lineage>
</organism>
<feature type="domain" description="Homeobox" evidence="4">
    <location>
        <begin position="1"/>
        <end position="26"/>
    </location>
</feature>
<dbReference type="InterPro" id="IPR009057">
    <property type="entry name" value="Homeodomain-like_sf"/>
</dbReference>
<dbReference type="Gene3D" id="1.10.10.60">
    <property type="entry name" value="Homeodomain-like"/>
    <property type="match status" value="1"/>
</dbReference>
<accession>A0AAW0ZSQ3</accession>
<evidence type="ECO:0000259" key="4">
    <source>
        <dbReference type="PROSITE" id="PS50071"/>
    </source>
</evidence>
<reference evidence="5 6" key="1">
    <citation type="submission" date="2024-05" db="EMBL/GenBank/DDBJ databases">
        <title>The nuclear and mitochondrial genome assemblies of Tetragonisca angustula (Apidae: Meliponini), a tiny yet remarkable pollinator in the Neotropics.</title>
        <authorList>
            <person name="Ferrari R."/>
            <person name="Ricardo P.C."/>
            <person name="Dias F.C."/>
            <person name="Araujo N.S."/>
            <person name="Soares D.O."/>
            <person name="Zhou Q.-S."/>
            <person name="Zhu C.-D."/>
            <person name="Coutinho L."/>
            <person name="Airas M.C."/>
            <person name="Batista T.M."/>
        </authorList>
    </citation>
    <scope>NUCLEOTIDE SEQUENCE [LARGE SCALE GENOMIC DNA]</scope>
    <source>
        <strain evidence="5">ASF017062</strain>
        <tissue evidence="5">Abdomen</tissue>
    </source>
</reference>
<dbReference type="InterPro" id="IPR001356">
    <property type="entry name" value="HD"/>
</dbReference>
<evidence type="ECO:0000256" key="3">
    <source>
        <dbReference type="RuleBase" id="RU000682"/>
    </source>
</evidence>
<keyword evidence="2 3" id="KW-0238">DNA-binding</keyword>
<protein>
    <recommendedName>
        <fullName evidence="4">Homeobox domain-containing protein</fullName>
    </recommendedName>
</protein>
<dbReference type="GO" id="GO:0005634">
    <property type="term" value="C:nucleus"/>
    <property type="evidence" value="ECO:0007669"/>
    <property type="project" value="UniProtKB-SubCell"/>
</dbReference>
<name>A0AAW0ZSQ3_9HYME</name>
<dbReference type="SUPFAM" id="SSF46689">
    <property type="entry name" value="Homeodomain-like"/>
    <property type="match status" value="1"/>
</dbReference>
<sequence length="31" mass="3839">MSKNVVPLFSEIKIWFQNRRARERREFCINA</sequence>
<keyword evidence="6" id="KW-1185">Reference proteome</keyword>
<keyword evidence="2 3" id="KW-0371">Homeobox</keyword>
<gene>
    <name evidence="5" type="ORF">QLX08_006957</name>
</gene>
<dbReference type="EMBL" id="JAWNGG020000127">
    <property type="protein sequence ID" value="KAK9300436.1"/>
    <property type="molecule type" value="Genomic_DNA"/>
</dbReference>
<dbReference type="GO" id="GO:0003677">
    <property type="term" value="F:DNA binding"/>
    <property type="evidence" value="ECO:0007669"/>
    <property type="project" value="UniProtKB-UniRule"/>
</dbReference>
<dbReference type="Pfam" id="PF00046">
    <property type="entry name" value="Homeodomain"/>
    <property type="match status" value="1"/>
</dbReference>
<dbReference type="AlphaFoldDB" id="A0AAW0ZSQ3"/>
<comment type="subcellular location">
    <subcellularLocation>
        <location evidence="1 2 3">Nucleus</location>
    </subcellularLocation>
</comment>
<feature type="DNA-binding region" description="Homeobox" evidence="2">
    <location>
        <begin position="3"/>
        <end position="27"/>
    </location>
</feature>